<organism evidence="1">
    <name type="scientific">Notodromas monacha</name>
    <dbReference type="NCBI Taxonomy" id="399045"/>
    <lineage>
        <taxon>Eukaryota</taxon>
        <taxon>Metazoa</taxon>
        <taxon>Ecdysozoa</taxon>
        <taxon>Arthropoda</taxon>
        <taxon>Crustacea</taxon>
        <taxon>Oligostraca</taxon>
        <taxon>Ostracoda</taxon>
        <taxon>Podocopa</taxon>
        <taxon>Podocopida</taxon>
        <taxon>Cypridocopina</taxon>
        <taxon>Cypridoidea</taxon>
        <taxon>Cyprididae</taxon>
        <taxon>Notodromas</taxon>
    </lineage>
</organism>
<dbReference type="Proteomes" id="UP000678499">
    <property type="component" value="Unassembled WGS sequence"/>
</dbReference>
<dbReference type="EMBL" id="CAJPEX010002989">
    <property type="protein sequence ID" value="CAG0921731.1"/>
    <property type="molecule type" value="Genomic_DNA"/>
</dbReference>
<keyword evidence="2" id="KW-1185">Reference proteome</keyword>
<sequence length="443" mass="50088">MSSRMSFKTSSIVALDGRGPGTMLELDSLLGTHLVLEVPLGVFREVLVEEQSGMVVRVADSEVLVERVDESEDDGRQSGKNYRIKNILEISEVALNWDNPSHTQAKQKKLEDLGLKTELIRVVLKLLERNFAEFEEGLDGVAVGLEELGEVRVEVPVLLLVDLVLEVPGGVLGEVLVHDVTRVVVDIGSVDFEERLALILVEFREEIREGSDDLIMESASSINSATLGSNSTNRLIIPSRPSARTICFWQRTASKRICSKTFEFTFDDPVAIPITESTHFSRRVPGLEHHQLGQLFQHRFLGSMLQSNAEMHNGGHHEIPDFIFIQIPVLQLIHQRLNHSLEPLVSNKRHRRAERETGFQGAQNCLQGNGLLRLWHASNECDEIRIGFEGFRIILSAFLFTILNSFWGEVDEFSHYSDEFCEKVACKWFEELLQSMRNNLKYA</sequence>
<evidence type="ECO:0000313" key="1">
    <source>
        <dbReference type="EMBL" id="CAD7281579.1"/>
    </source>
</evidence>
<evidence type="ECO:0000313" key="2">
    <source>
        <dbReference type="Proteomes" id="UP000678499"/>
    </source>
</evidence>
<dbReference type="EMBL" id="OA885026">
    <property type="protein sequence ID" value="CAD7281579.1"/>
    <property type="molecule type" value="Genomic_DNA"/>
</dbReference>
<proteinExistence type="predicted"/>
<dbReference type="AlphaFoldDB" id="A0A7R9BW46"/>
<protein>
    <submittedName>
        <fullName evidence="1">Uncharacterized protein</fullName>
    </submittedName>
</protein>
<accession>A0A7R9BW46</accession>
<reference evidence="1" key="1">
    <citation type="submission" date="2020-11" db="EMBL/GenBank/DDBJ databases">
        <authorList>
            <person name="Tran Van P."/>
        </authorList>
    </citation>
    <scope>NUCLEOTIDE SEQUENCE</scope>
</reference>
<gene>
    <name evidence="1" type="ORF">NMOB1V02_LOCUS9222</name>
</gene>
<name>A0A7R9BW46_9CRUS</name>